<dbReference type="GeneID" id="68869061"/>
<dbReference type="OrthoDB" id="7866866at2"/>
<keyword evidence="2" id="KW-1185">Reference proteome</keyword>
<comment type="caution">
    <text evidence="1">The sequence shown here is derived from an EMBL/GenBank/DDBJ whole genome shotgun (WGS) entry which is preliminary data.</text>
</comment>
<sequence length="279" mass="30008">MLLVLWAGSLWADVPVHAASAQERALLQQTEAQVRRYFLTNFGVEVTTRFALVGAGEAESLLVQVQAAQSAGGWRVRRKPLNAARVCPSGRVGGAANRTFIALCWPAPVTGGAGDHPLQLSAGAVLAHEYVHQLQYDLAQDRPAQRLGDDWLLGPAWLVEGTAEVFEEHYRTGGAAVDGVALFNMQSSARRSRLTLDQMRVTGALADGQAYGVARFAAFLLSGRYGPDALLDYFAALGRTKDQDAAFLAAFGTTMVAFESDFEAVRRDFGAAKAYVGME</sequence>
<gene>
    <name evidence="1" type="ORF">SUH3_14795</name>
</gene>
<name>A0A073JFY4_9RHOB</name>
<protein>
    <recommendedName>
        <fullName evidence="3">DUF1570 domain-containing protein</fullName>
    </recommendedName>
</protein>
<organism evidence="1 2">
    <name type="scientific">Pseudosulfitobacter pseudonitzschiae</name>
    <dbReference type="NCBI Taxonomy" id="1402135"/>
    <lineage>
        <taxon>Bacteria</taxon>
        <taxon>Pseudomonadati</taxon>
        <taxon>Pseudomonadota</taxon>
        <taxon>Alphaproteobacteria</taxon>
        <taxon>Rhodobacterales</taxon>
        <taxon>Roseobacteraceae</taxon>
        <taxon>Pseudosulfitobacter</taxon>
    </lineage>
</organism>
<dbReference type="RefSeq" id="WP_037924114.1">
    <property type="nucleotide sequence ID" value="NZ_CP054599.1"/>
</dbReference>
<accession>A0A073JFY4</accession>
<dbReference type="EMBL" id="JAMD01000003">
    <property type="protein sequence ID" value="KEJ96622.1"/>
    <property type="molecule type" value="Genomic_DNA"/>
</dbReference>
<evidence type="ECO:0000313" key="2">
    <source>
        <dbReference type="Proteomes" id="UP000027746"/>
    </source>
</evidence>
<dbReference type="AlphaFoldDB" id="A0A073JFY4"/>
<evidence type="ECO:0008006" key="3">
    <source>
        <dbReference type="Google" id="ProtNLM"/>
    </source>
</evidence>
<dbReference type="Proteomes" id="UP000027746">
    <property type="component" value="Unassembled WGS sequence"/>
</dbReference>
<proteinExistence type="predicted"/>
<evidence type="ECO:0000313" key="1">
    <source>
        <dbReference type="EMBL" id="KEJ96622.1"/>
    </source>
</evidence>
<reference evidence="1 2" key="1">
    <citation type="submission" date="2014-01" db="EMBL/GenBank/DDBJ databases">
        <title>Sulfitobacter sp. H3 (MCCC 1A00686) Genome Sequencing.</title>
        <authorList>
            <person name="Lai Q."/>
            <person name="Hong Z."/>
        </authorList>
    </citation>
    <scope>NUCLEOTIDE SEQUENCE [LARGE SCALE GENOMIC DNA]</scope>
    <source>
        <strain evidence="1 2">H3</strain>
    </source>
</reference>